<sequence length="299" mass="34129">MEEMLGKFINQGKREPEEMETFIREFKTTNELLLKYQNNLLSKLRIEVHGLSRIINNVLILKDEVKGVTTKGGRITTEISYNDEINNINKEPSELPMTNQKNHETSSCETSPRKQKKQSLNPQSRYKLKEACTVTMNERCSVVLLNKLPSKEKDLGIFTIPCHIGDLHISNALVDLGASISLMPYTMYEKLRLGEPKPNRMSLELADRSIQYPLGIVENVLIKVDKFVLFIDFDISDMLEDSRIPIILGRPFLDNARAMIDVSVDLAYSGEQQNDGPDKIRSEHLYSARANEIDEKKLS</sequence>
<dbReference type="PANTHER" id="PTHR33067:SF35">
    <property type="entry name" value="ASPARTIC PEPTIDASE DDI1-TYPE DOMAIN-CONTAINING PROTEIN"/>
    <property type="match status" value="1"/>
</dbReference>
<dbReference type="GO" id="GO:0003964">
    <property type="term" value="F:RNA-directed DNA polymerase activity"/>
    <property type="evidence" value="ECO:0007669"/>
    <property type="project" value="UniProtKB-KW"/>
</dbReference>
<gene>
    <name evidence="2" type="ORF">Tco_0802558</name>
</gene>
<name>A0ABQ5A346_9ASTR</name>
<keyword evidence="2" id="KW-0695">RNA-directed DNA polymerase</keyword>
<organism evidence="2 3">
    <name type="scientific">Tanacetum coccineum</name>
    <dbReference type="NCBI Taxonomy" id="301880"/>
    <lineage>
        <taxon>Eukaryota</taxon>
        <taxon>Viridiplantae</taxon>
        <taxon>Streptophyta</taxon>
        <taxon>Embryophyta</taxon>
        <taxon>Tracheophyta</taxon>
        <taxon>Spermatophyta</taxon>
        <taxon>Magnoliopsida</taxon>
        <taxon>eudicotyledons</taxon>
        <taxon>Gunneridae</taxon>
        <taxon>Pentapetalae</taxon>
        <taxon>asterids</taxon>
        <taxon>campanulids</taxon>
        <taxon>Asterales</taxon>
        <taxon>Asteraceae</taxon>
        <taxon>Asteroideae</taxon>
        <taxon>Anthemideae</taxon>
        <taxon>Anthemidinae</taxon>
        <taxon>Tanacetum</taxon>
    </lineage>
</organism>
<dbReference type="CDD" id="cd00303">
    <property type="entry name" value="retropepsin_like"/>
    <property type="match status" value="1"/>
</dbReference>
<evidence type="ECO:0000313" key="2">
    <source>
        <dbReference type="EMBL" id="GJS95590.1"/>
    </source>
</evidence>
<evidence type="ECO:0000313" key="3">
    <source>
        <dbReference type="Proteomes" id="UP001151760"/>
    </source>
</evidence>
<reference evidence="2" key="1">
    <citation type="journal article" date="2022" name="Int. J. Mol. Sci.">
        <title>Draft Genome of Tanacetum Coccineum: Genomic Comparison of Closely Related Tanacetum-Family Plants.</title>
        <authorList>
            <person name="Yamashiro T."/>
            <person name="Shiraishi A."/>
            <person name="Nakayama K."/>
            <person name="Satake H."/>
        </authorList>
    </citation>
    <scope>NUCLEOTIDE SEQUENCE</scope>
</reference>
<dbReference type="EMBL" id="BQNB010011820">
    <property type="protein sequence ID" value="GJS95590.1"/>
    <property type="molecule type" value="Genomic_DNA"/>
</dbReference>
<comment type="caution">
    <text evidence="2">The sequence shown here is derived from an EMBL/GenBank/DDBJ whole genome shotgun (WGS) entry which is preliminary data.</text>
</comment>
<reference evidence="2" key="2">
    <citation type="submission" date="2022-01" db="EMBL/GenBank/DDBJ databases">
        <authorList>
            <person name="Yamashiro T."/>
            <person name="Shiraishi A."/>
            <person name="Satake H."/>
            <person name="Nakayama K."/>
        </authorList>
    </citation>
    <scope>NUCLEOTIDE SEQUENCE</scope>
</reference>
<keyword evidence="3" id="KW-1185">Reference proteome</keyword>
<feature type="compositionally biased region" description="Polar residues" evidence="1">
    <location>
        <begin position="87"/>
        <end position="100"/>
    </location>
</feature>
<dbReference type="InterPro" id="IPR021109">
    <property type="entry name" value="Peptidase_aspartic_dom_sf"/>
</dbReference>
<keyword evidence="2" id="KW-0548">Nucleotidyltransferase</keyword>
<protein>
    <submittedName>
        <fullName evidence="2">Reverse transcriptase domain-containing protein</fullName>
    </submittedName>
</protein>
<feature type="region of interest" description="Disordered" evidence="1">
    <location>
        <begin position="87"/>
        <end position="123"/>
    </location>
</feature>
<dbReference type="SUPFAM" id="SSF50630">
    <property type="entry name" value="Acid proteases"/>
    <property type="match status" value="1"/>
</dbReference>
<evidence type="ECO:0000256" key="1">
    <source>
        <dbReference type="SAM" id="MobiDB-lite"/>
    </source>
</evidence>
<dbReference type="Pfam" id="PF13650">
    <property type="entry name" value="Asp_protease_2"/>
    <property type="match status" value="1"/>
</dbReference>
<dbReference type="Gene3D" id="2.40.70.10">
    <property type="entry name" value="Acid Proteases"/>
    <property type="match status" value="1"/>
</dbReference>
<dbReference type="PANTHER" id="PTHR33067">
    <property type="entry name" value="RNA-DIRECTED DNA POLYMERASE-RELATED"/>
    <property type="match status" value="1"/>
</dbReference>
<keyword evidence="2" id="KW-0808">Transferase</keyword>
<accession>A0ABQ5A346</accession>
<proteinExistence type="predicted"/>
<dbReference type="Proteomes" id="UP001151760">
    <property type="component" value="Unassembled WGS sequence"/>
</dbReference>